<feature type="compositionally biased region" description="Low complexity" evidence="1">
    <location>
        <begin position="192"/>
        <end position="212"/>
    </location>
</feature>
<evidence type="ECO:0000313" key="3">
    <source>
        <dbReference type="Proteomes" id="UP000002669"/>
    </source>
</evidence>
<dbReference type="HOGENOM" id="CLU_048904_0_0_1"/>
<feature type="region of interest" description="Disordered" evidence="1">
    <location>
        <begin position="171"/>
        <end position="225"/>
    </location>
</feature>
<sequence length="382" mass="42983">MASSSNQNIGASSLLLMARRMCVKVVREITDVGLARYEVIRPILQRIENPQQLHELEQRSPHLLEHDAELWVEFIKRDIYFWETLDLTEAPESWYDFYTTLRAQAAKKVDEDAERMRRALQGLDKEKSKHTPKIVDVKKMRLPREKPTTVQRHAHHDRMMGGISPVFALGTKESDPSGSKAWEDRPQWRLVPPRLSSRPSSGASSGGRKSALPAVVKRNHTLSTPTHKLNTMASRVIQAPKSFIEDRKSAVPINRAIRPTIRNNVTTVPFPKSAAEPQKAPRRPSSIPHHTPATPSIPLPDNLQATRSVKSSHSKFNTIPVTTRTSSNPALGLTNPKVDRERPTISQRGATSSRSELENKRQADQSSPSFTLNNKQKKLKVS</sequence>
<dbReference type="PANTHER" id="PTHR15141">
    <property type="entry name" value="TRANSCRIPTION ELONGATION FACTOR B POLYPEPTIDE 3"/>
    <property type="match status" value="1"/>
</dbReference>
<dbReference type="InParanoid" id="E4V4T9"/>
<dbReference type="AlphaFoldDB" id="E4V4T9"/>
<dbReference type="PANTHER" id="PTHR15141:SF76">
    <property type="entry name" value="TRANSCRIPTION ELONGATION FACTOR B POLYPEPTIDE 3"/>
    <property type="match status" value="1"/>
</dbReference>
<keyword evidence="3" id="KW-1185">Reference proteome</keyword>
<dbReference type="EMBL" id="DS989829">
    <property type="protein sequence ID" value="EFR05013.1"/>
    <property type="molecule type" value="Genomic_DNA"/>
</dbReference>
<dbReference type="Proteomes" id="UP000002669">
    <property type="component" value="Unassembled WGS sequence"/>
</dbReference>
<proteinExistence type="predicted"/>
<dbReference type="RefSeq" id="XP_003169848.1">
    <property type="nucleotide sequence ID" value="XM_003169800.1"/>
</dbReference>
<dbReference type="VEuPathDB" id="FungiDB:MGYG_08016"/>
<dbReference type="GO" id="GO:0006368">
    <property type="term" value="P:transcription elongation by RNA polymerase II"/>
    <property type="evidence" value="ECO:0007669"/>
    <property type="project" value="InterPro"/>
</dbReference>
<evidence type="ECO:0000313" key="2">
    <source>
        <dbReference type="EMBL" id="EFR05013.1"/>
    </source>
</evidence>
<name>E4V4T9_ARTGP</name>
<dbReference type="eggNOG" id="ENOG502SF7P">
    <property type="taxonomic scope" value="Eukaryota"/>
</dbReference>
<feature type="compositionally biased region" description="Polar residues" evidence="1">
    <location>
        <begin position="303"/>
        <end position="329"/>
    </location>
</feature>
<evidence type="ECO:0000256" key="1">
    <source>
        <dbReference type="SAM" id="MobiDB-lite"/>
    </source>
</evidence>
<dbReference type="Pfam" id="PF06881">
    <property type="entry name" value="Elongin_A"/>
    <property type="match status" value="1"/>
</dbReference>
<dbReference type="OMA" id="MARRMCV"/>
<evidence type="ECO:0008006" key="4">
    <source>
        <dbReference type="Google" id="ProtNLM"/>
    </source>
</evidence>
<gene>
    <name evidence="2" type="ORF">MGYG_08016</name>
</gene>
<dbReference type="GeneID" id="10025080"/>
<feature type="region of interest" description="Disordered" evidence="1">
    <location>
        <begin position="264"/>
        <end position="382"/>
    </location>
</feature>
<reference evidence="3" key="1">
    <citation type="journal article" date="2012" name="MBio">
        <title>Comparative genome analysis of Trichophyton rubrum and related dermatophytes reveals candidate genes involved in infection.</title>
        <authorList>
            <person name="Martinez D.A."/>
            <person name="Oliver B.G."/>
            <person name="Graeser Y."/>
            <person name="Goldberg J.M."/>
            <person name="Li W."/>
            <person name="Martinez-Rossi N.M."/>
            <person name="Monod M."/>
            <person name="Shelest E."/>
            <person name="Barton R.C."/>
            <person name="Birch E."/>
            <person name="Brakhage A.A."/>
            <person name="Chen Z."/>
            <person name="Gurr S.J."/>
            <person name="Heiman D."/>
            <person name="Heitman J."/>
            <person name="Kosti I."/>
            <person name="Rossi A."/>
            <person name="Saif S."/>
            <person name="Samalova M."/>
            <person name="Saunders C.W."/>
            <person name="Shea T."/>
            <person name="Summerbell R.C."/>
            <person name="Xu J."/>
            <person name="Young S."/>
            <person name="Zeng Q."/>
            <person name="Birren B.W."/>
            <person name="Cuomo C.A."/>
            <person name="White T.C."/>
        </authorList>
    </citation>
    <scope>NUCLEOTIDE SEQUENCE [LARGE SCALE GENOMIC DNA]</scope>
    <source>
        <strain evidence="3">ATCC MYA-4604 / CBS 118893</strain>
    </source>
</reference>
<accession>E4V4T9</accession>
<dbReference type="FunCoup" id="E4V4T9">
    <property type="interactions" value="70"/>
</dbReference>
<feature type="compositionally biased region" description="Polar residues" evidence="1">
    <location>
        <begin position="344"/>
        <end position="354"/>
    </location>
</feature>
<dbReference type="STRING" id="535722.E4V4T9"/>
<dbReference type="InterPro" id="IPR051870">
    <property type="entry name" value="Elongin-A_domain"/>
</dbReference>
<dbReference type="Gene3D" id="6.10.250.3180">
    <property type="match status" value="1"/>
</dbReference>
<protein>
    <recommendedName>
        <fullName evidence="4">RNA polymerase II transcription factor SIII subunit A</fullName>
    </recommendedName>
</protein>
<dbReference type="InterPro" id="IPR010684">
    <property type="entry name" value="RNA_pol_II_trans_fac_SIII_A"/>
</dbReference>
<dbReference type="OrthoDB" id="21513at2759"/>
<feature type="compositionally biased region" description="Polar residues" evidence="1">
    <location>
        <begin position="364"/>
        <end position="374"/>
    </location>
</feature>
<dbReference type="GO" id="GO:0070449">
    <property type="term" value="C:elongin complex"/>
    <property type="evidence" value="ECO:0007669"/>
    <property type="project" value="InterPro"/>
</dbReference>
<organism evidence="3">
    <name type="scientific">Arthroderma gypseum (strain ATCC MYA-4604 / CBS 118893)</name>
    <name type="common">Microsporum gypseum</name>
    <dbReference type="NCBI Taxonomy" id="535722"/>
    <lineage>
        <taxon>Eukaryota</taxon>
        <taxon>Fungi</taxon>
        <taxon>Dikarya</taxon>
        <taxon>Ascomycota</taxon>
        <taxon>Pezizomycotina</taxon>
        <taxon>Eurotiomycetes</taxon>
        <taxon>Eurotiomycetidae</taxon>
        <taxon>Onygenales</taxon>
        <taxon>Arthrodermataceae</taxon>
        <taxon>Nannizzia</taxon>
    </lineage>
</organism>